<dbReference type="EMBL" id="MU866150">
    <property type="protein sequence ID" value="KAK4177998.1"/>
    <property type="molecule type" value="Genomic_DNA"/>
</dbReference>
<proteinExistence type="predicted"/>
<comment type="caution">
    <text evidence="9">The sequence shown here is derived from an EMBL/GenBank/DDBJ whole genome shotgun (WGS) entry which is preliminary data.</text>
</comment>
<keyword evidence="4" id="KW-0863">Zinc-finger</keyword>
<keyword evidence="5" id="KW-0833">Ubl conjugation pathway</keyword>
<evidence type="ECO:0000256" key="6">
    <source>
        <dbReference type="ARBA" id="ARBA00022833"/>
    </source>
</evidence>
<keyword evidence="1" id="KW-0808">Transferase</keyword>
<dbReference type="GO" id="GO:0016567">
    <property type="term" value="P:protein ubiquitination"/>
    <property type="evidence" value="ECO:0007669"/>
    <property type="project" value="InterPro"/>
</dbReference>
<keyword evidence="2" id="KW-0479">Metal-binding</keyword>
<dbReference type="InterPro" id="IPR031127">
    <property type="entry name" value="E3_UB_ligase_RBR"/>
</dbReference>
<dbReference type="Gene3D" id="1.20.120.1750">
    <property type="match status" value="1"/>
</dbReference>
<sequence length="153" mass="17044">LATYCHDAKCGAFIPDILGGKCRKCRKRTCERCKAGFHIGEGGDCRELDLDTAEERAEVRRMEAMGVPVGGTAREGSKKESRSRVEREKEMCAFTRGLMKERGWKRCPRCKAGVEKVEGCSHMICVCGCEWCYRCWSVWGRASHRIGVGACAG</sequence>
<dbReference type="CDD" id="cd22584">
    <property type="entry name" value="Rcat_RBR_unk"/>
    <property type="match status" value="1"/>
</dbReference>
<dbReference type="AlphaFoldDB" id="A0AAN7A8H6"/>
<evidence type="ECO:0000256" key="4">
    <source>
        <dbReference type="ARBA" id="ARBA00022771"/>
    </source>
</evidence>
<gene>
    <name evidence="9" type="ORF">QBC36DRAFT_369869</name>
</gene>
<dbReference type="Proteomes" id="UP001302321">
    <property type="component" value="Unassembled WGS sequence"/>
</dbReference>
<evidence type="ECO:0000259" key="8">
    <source>
        <dbReference type="PROSITE" id="PS51873"/>
    </source>
</evidence>
<keyword evidence="3" id="KW-0677">Repeat</keyword>
<reference evidence="9" key="1">
    <citation type="journal article" date="2023" name="Mol. Phylogenet. Evol.">
        <title>Genome-scale phylogeny and comparative genomics of the fungal order Sordariales.</title>
        <authorList>
            <person name="Hensen N."/>
            <person name="Bonometti L."/>
            <person name="Westerberg I."/>
            <person name="Brannstrom I.O."/>
            <person name="Guillou S."/>
            <person name="Cros-Aarteil S."/>
            <person name="Calhoun S."/>
            <person name="Haridas S."/>
            <person name="Kuo A."/>
            <person name="Mondo S."/>
            <person name="Pangilinan J."/>
            <person name="Riley R."/>
            <person name="LaButti K."/>
            <person name="Andreopoulos B."/>
            <person name="Lipzen A."/>
            <person name="Chen C."/>
            <person name="Yan M."/>
            <person name="Daum C."/>
            <person name="Ng V."/>
            <person name="Clum A."/>
            <person name="Steindorff A."/>
            <person name="Ohm R.A."/>
            <person name="Martin F."/>
            <person name="Silar P."/>
            <person name="Natvig D.O."/>
            <person name="Lalanne C."/>
            <person name="Gautier V."/>
            <person name="Ament-Velasquez S.L."/>
            <person name="Kruys A."/>
            <person name="Hutchinson M.I."/>
            <person name="Powell A.J."/>
            <person name="Barry K."/>
            <person name="Miller A.N."/>
            <person name="Grigoriev I.V."/>
            <person name="Debuchy R."/>
            <person name="Gladieux P."/>
            <person name="Hiltunen Thoren M."/>
            <person name="Johannesson H."/>
        </authorList>
    </citation>
    <scope>NUCLEOTIDE SEQUENCE</scope>
    <source>
        <strain evidence="9">CBS 892.96</strain>
    </source>
</reference>
<protein>
    <recommendedName>
        <fullName evidence="8">RING-type domain-containing protein</fullName>
    </recommendedName>
</protein>
<keyword evidence="10" id="KW-1185">Reference proteome</keyword>
<evidence type="ECO:0000256" key="7">
    <source>
        <dbReference type="SAM" id="MobiDB-lite"/>
    </source>
</evidence>
<evidence type="ECO:0000313" key="10">
    <source>
        <dbReference type="Proteomes" id="UP001302321"/>
    </source>
</evidence>
<feature type="region of interest" description="Disordered" evidence="7">
    <location>
        <begin position="64"/>
        <end position="85"/>
    </location>
</feature>
<dbReference type="PROSITE" id="PS51873">
    <property type="entry name" value="TRIAD"/>
    <property type="match status" value="1"/>
</dbReference>
<evidence type="ECO:0000256" key="3">
    <source>
        <dbReference type="ARBA" id="ARBA00022737"/>
    </source>
</evidence>
<dbReference type="GO" id="GO:0008270">
    <property type="term" value="F:zinc ion binding"/>
    <property type="evidence" value="ECO:0007669"/>
    <property type="project" value="UniProtKB-KW"/>
</dbReference>
<evidence type="ECO:0000256" key="1">
    <source>
        <dbReference type="ARBA" id="ARBA00022679"/>
    </source>
</evidence>
<name>A0AAN7A8H6_9PEZI</name>
<dbReference type="GO" id="GO:0004842">
    <property type="term" value="F:ubiquitin-protein transferase activity"/>
    <property type="evidence" value="ECO:0007669"/>
    <property type="project" value="InterPro"/>
</dbReference>
<evidence type="ECO:0000256" key="2">
    <source>
        <dbReference type="ARBA" id="ARBA00022723"/>
    </source>
</evidence>
<dbReference type="Pfam" id="PF26200">
    <property type="entry name" value="Rcat_RNF216"/>
    <property type="match status" value="1"/>
</dbReference>
<dbReference type="InterPro" id="IPR044066">
    <property type="entry name" value="TRIAD_supradom"/>
</dbReference>
<feature type="domain" description="RING-type" evidence="8">
    <location>
        <begin position="1"/>
        <end position="153"/>
    </location>
</feature>
<accession>A0AAN7A8H6</accession>
<feature type="compositionally biased region" description="Basic and acidic residues" evidence="7">
    <location>
        <begin position="75"/>
        <end position="85"/>
    </location>
</feature>
<evidence type="ECO:0000313" key="9">
    <source>
        <dbReference type="EMBL" id="KAK4177998.1"/>
    </source>
</evidence>
<evidence type="ECO:0000256" key="5">
    <source>
        <dbReference type="ARBA" id="ARBA00022786"/>
    </source>
</evidence>
<dbReference type="PANTHER" id="PTHR11685">
    <property type="entry name" value="RBR FAMILY RING FINGER AND IBR DOMAIN-CONTAINING"/>
    <property type="match status" value="1"/>
</dbReference>
<dbReference type="SUPFAM" id="SSF57850">
    <property type="entry name" value="RING/U-box"/>
    <property type="match status" value="1"/>
</dbReference>
<feature type="non-terminal residue" evidence="9">
    <location>
        <position position="1"/>
    </location>
</feature>
<organism evidence="9 10">
    <name type="scientific">Triangularia setosa</name>
    <dbReference type="NCBI Taxonomy" id="2587417"/>
    <lineage>
        <taxon>Eukaryota</taxon>
        <taxon>Fungi</taxon>
        <taxon>Dikarya</taxon>
        <taxon>Ascomycota</taxon>
        <taxon>Pezizomycotina</taxon>
        <taxon>Sordariomycetes</taxon>
        <taxon>Sordariomycetidae</taxon>
        <taxon>Sordariales</taxon>
        <taxon>Podosporaceae</taxon>
        <taxon>Triangularia</taxon>
    </lineage>
</organism>
<reference evidence="9" key="2">
    <citation type="submission" date="2023-05" db="EMBL/GenBank/DDBJ databases">
        <authorList>
            <consortium name="Lawrence Berkeley National Laboratory"/>
            <person name="Steindorff A."/>
            <person name="Hensen N."/>
            <person name="Bonometti L."/>
            <person name="Westerberg I."/>
            <person name="Brannstrom I.O."/>
            <person name="Guillou S."/>
            <person name="Cros-Aarteil S."/>
            <person name="Calhoun S."/>
            <person name="Haridas S."/>
            <person name="Kuo A."/>
            <person name="Mondo S."/>
            <person name="Pangilinan J."/>
            <person name="Riley R."/>
            <person name="Labutti K."/>
            <person name="Andreopoulos B."/>
            <person name="Lipzen A."/>
            <person name="Chen C."/>
            <person name="Yanf M."/>
            <person name="Daum C."/>
            <person name="Ng V."/>
            <person name="Clum A."/>
            <person name="Ohm R."/>
            <person name="Martin F."/>
            <person name="Silar P."/>
            <person name="Natvig D."/>
            <person name="Lalanne C."/>
            <person name="Gautier V."/>
            <person name="Ament-Velasquez S.L."/>
            <person name="Kruys A."/>
            <person name="Hutchinson M.I."/>
            <person name="Powell A.J."/>
            <person name="Barry K."/>
            <person name="Miller A.N."/>
            <person name="Grigoriev I.V."/>
            <person name="Debuchy R."/>
            <person name="Gladieux P."/>
            <person name="Thoren M.H."/>
            <person name="Johannesson H."/>
        </authorList>
    </citation>
    <scope>NUCLEOTIDE SEQUENCE</scope>
    <source>
        <strain evidence="9">CBS 892.96</strain>
    </source>
</reference>
<keyword evidence="6" id="KW-0862">Zinc</keyword>